<keyword evidence="2" id="KW-1185">Reference proteome</keyword>
<sequence length="79" mass="8374">MICSCPDCGSAGVPLIFGLPVPEARAAARSGELALGGCLMPTRPPNWQCPSGHQWHDTDETAWNARLMAALVAHGYPED</sequence>
<organism evidence="1 2">
    <name type="scientific">Actinoplanes sandaracinus</name>
    <dbReference type="NCBI Taxonomy" id="3045177"/>
    <lineage>
        <taxon>Bacteria</taxon>
        <taxon>Bacillati</taxon>
        <taxon>Actinomycetota</taxon>
        <taxon>Actinomycetes</taxon>
        <taxon>Micromonosporales</taxon>
        <taxon>Micromonosporaceae</taxon>
        <taxon>Actinoplanes</taxon>
    </lineage>
</organism>
<evidence type="ECO:0008006" key="3">
    <source>
        <dbReference type="Google" id="ProtNLM"/>
    </source>
</evidence>
<accession>A0ABT6WXG0</accession>
<dbReference type="EMBL" id="JASCTH010000033">
    <property type="protein sequence ID" value="MDI6104428.1"/>
    <property type="molecule type" value="Genomic_DNA"/>
</dbReference>
<dbReference type="Proteomes" id="UP001241758">
    <property type="component" value="Unassembled WGS sequence"/>
</dbReference>
<name>A0ABT6WXG0_9ACTN</name>
<protein>
    <recommendedName>
        <fullName evidence="3">Transposase</fullName>
    </recommendedName>
</protein>
<evidence type="ECO:0000313" key="1">
    <source>
        <dbReference type="EMBL" id="MDI6104428.1"/>
    </source>
</evidence>
<gene>
    <name evidence="1" type="ORF">QLQ12_38155</name>
</gene>
<comment type="caution">
    <text evidence="1">The sequence shown here is derived from an EMBL/GenBank/DDBJ whole genome shotgun (WGS) entry which is preliminary data.</text>
</comment>
<dbReference type="RefSeq" id="WP_282765811.1">
    <property type="nucleotide sequence ID" value="NZ_JASCTH010000033.1"/>
</dbReference>
<reference evidence="1 2" key="1">
    <citation type="submission" date="2023-05" db="EMBL/GenBank/DDBJ databases">
        <title>Actinoplanes sp. NEAU-A12 genome sequencing.</title>
        <authorList>
            <person name="Wang Z.-S."/>
        </authorList>
    </citation>
    <scope>NUCLEOTIDE SEQUENCE [LARGE SCALE GENOMIC DNA]</scope>
    <source>
        <strain evidence="1 2">NEAU-A12</strain>
    </source>
</reference>
<evidence type="ECO:0000313" key="2">
    <source>
        <dbReference type="Proteomes" id="UP001241758"/>
    </source>
</evidence>
<proteinExistence type="predicted"/>